<sequence length="56" mass="6155">MFVAGKRAKKRNGNRCIRLRRAGDPCIENFRLGSGNITLPARSARSIRQAETVPGS</sequence>
<gene>
    <name evidence="1" type="ORF">L917_14820</name>
</gene>
<protein>
    <submittedName>
        <fullName evidence="1">Uncharacterized protein</fullName>
    </submittedName>
</protein>
<evidence type="ECO:0000313" key="1">
    <source>
        <dbReference type="EMBL" id="ETL85676.1"/>
    </source>
</evidence>
<reference evidence="1" key="1">
    <citation type="submission" date="2013-11" db="EMBL/GenBank/DDBJ databases">
        <title>The Genome Sequence of Phytophthora parasitica CHvinca01.</title>
        <authorList>
            <consortium name="The Broad Institute Genomics Platform"/>
            <person name="Russ C."/>
            <person name="Tyler B."/>
            <person name="Panabieres F."/>
            <person name="Shan W."/>
            <person name="Tripathy S."/>
            <person name="Grunwald N."/>
            <person name="Machado M."/>
            <person name="Johnson C.S."/>
            <person name="Arredondo F."/>
            <person name="Hong C."/>
            <person name="Coffey M."/>
            <person name="Young S.K."/>
            <person name="Zeng Q."/>
            <person name="Gargeya S."/>
            <person name="Fitzgerald M."/>
            <person name="Abouelleil A."/>
            <person name="Alvarado L."/>
            <person name="Chapman S.B."/>
            <person name="Gainer-Dewar J."/>
            <person name="Goldberg J."/>
            <person name="Griggs A."/>
            <person name="Gujja S."/>
            <person name="Hansen M."/>
            <person name="Howarth C."/>
            <person name="Imamovic A."/>
            <person name="Ireland A."/>
            <person name="Larimer J."/>
            <person name="McCowan C."/>
            <person name="Murphy C."/>
            <person name="Pearson M."/>
            <person name="Poon T.W."/>
            <person name="Priest M."/>
            <person name="Roberts A."/>
            <person name="Saif S."/>
            <person name="Shea T."/>
            <person name="Sykes S."/>
            <person name="Wortman J."/>
            <person name="Nusbaum C."/>
            <person name="Birren B."/>
        </authorList>
    </citation>
    <scope>NUCLEOTIDE SEQUENCE [LARGE SCALE GENOMIC DNA]</scope>
    <source>
        <strain evidence="1">CHvinca01</strain>
    </source>
</reference>
<proteinExistence type="predicted"/>
<dbReference type="AlphaFoldDB" id="W2KKD3"/>
<organism evidence="1">
    <name type="scientific">Phytophthora nicotianae</name>
    <name type="common">Potato buckeye rot agent</name>
    <name type="synonym">Phytophthora parasitica</name>
    <dbReference type="NCBI Taxonomy" id="4792"/>
    <lineage>
        <taxon>Eukaryota</taxon>
        <taxon>Sar</taxon>
        <taxon>Stramenopiles</taxon>
        <taxon>Oomycota</taxon>
        <taxon>Peronosporomycetes</taxon>
        <taxon>Peronosporales</taxon>
        <taxon>Peronosporaceae</taxon>
        <taxon>Phytophthora</taxon>
    </lineage>
</organism>
<dbReference type="Proteomes" id="UP000054423">
    <property type="component" value="Unassembled WGS sequence"/>
</dbReference>
<dbReference type="EMBL" id="KI681570">
    <property type="protein sequence ID" value="ETL85676.1"/>
    <property type="molecule type" value="Genomic_DNA"/>
</dbReference>
<accession>W2KKD3</accession>
<feature type="non-terminal residue" evidence="1">
    <location>
        <position position="56"/>
    </location>
</feature>
<name>W2KKD3_PHYNI</name>